<accession>A0A286U2S6</accession>
<organism evidence="1 2">
    <name type="scientific">Candidatus Scalindua japonica</name>
    <dbReference type="NCBI Taxonomy" id="1284222"/>
    <lineage>
        <taxon>Bacteria</taxon>
        <taxon>Pseudomonadati</taxon>
        <taxon>Planctomycetota</taxon>
        <taxon>Candidatus Brocadiia</taxon>
        <taxon>Candidatus Brocadiales</taxon>
        <taxon>Candidatus Scalinduaceae</taxon>
        <taxon>Candidatus Scalindua</taxon>
    </lineage>
</organism>
<protein>
    <submittedName>
        <fullName evidence="1">Zn-dependent protease</fullName>
    </submittedName>
</protein>
<keyword evidence="2" id="KW-1185">Reference proteome</keyword>
<keyword evidence="1" id="KW-0378">Hydrolase</keyword>
<proteinExistence type="predicted"/>
<evidence type="ECO:0000313" key="2">
    <source>
        <dbReference type="Proteomes" id="UP000218542"/>
    </source>
</evidence>
<reference evidence="2" key="1">
    <citation type="journal article" date="2017" name="Environ. Microbiol. Rep.">
        <title>Genetic Diversity of Marine Anaerobic Ammonium-Oxidizing Bacteria as Revealed by Genomic and Proteomic Analyses of 'Candidatus Scalindua japonica'.</title>
        <authorList>
            <person name="Oshiki M."/>
            <person name="Mizuto K."/>
            <person name="Kimura Z."/>
            <person name="Kindaichi T."/>
            <person name="Satoh H."/>
            <person name="Okabe S."/>
        </authorList>
    </citation>
    <scope>NUCLEOTIDE SEQUENCE [LARGE SCALE GENOMIC DNA]</scope>
    <source>
        <strain evidence="2">husup-a2</strain>
    </source>
</reference>
<dbReference type="Proteomes" id="UP000218542">
    <property type="component" value="Unassembled WGS sequence"/>
</dbReference>
<sequence>MITKSDWDQPDERAYFHPISPDCISKLAEIVSSLSNGKIDVETAFRTYEQILSDEISDQEFLSFAIGNLNELSSYIAKGNKNIRIHRNDVDELWFDAE</sequence>
<dbReference type="GO" id="GO:0008233">
    <property type="term" value="F:peptidase activity"/>
    <property type="evidence" value="ECO:0007669"/>
    <property type="project" value="UniProtKB-KW"/>
</dbReference>
<dbReference type="EMBL" id="BAOS01000031">
    <property type="protein sequence ID" value="GAX62425.1"/>
    <property type="molecule type" value="Genomic_DNA"/>
</dbReference>
<dbReference type="GO" id="GO:0006508">
    <property type="term" value="P:proteolysis"/>
    <property type="evidence" value="ECO:0007669"/>
    <property type="project" value="UniProtKB-KW"/>
</dbReference>
<keyword evidence="1" id="KW-0645">Protease</keyword>
<dbReference type="AlphaFoldDB" id="A0A286U2S6"/>
<name>A0A286U2S6_9BACT</name>
<dbReference type="RefSeq" id="WP_096895817.1">
    <property type="nucleotide sequence ID" value="NZ_BAOS01000031.1"/>
</dbReference>
<gene>
    <name evidence="1" type="ORF">SCALIN_C31_0060</name>
</gene>
<comment type="caution">
    <text evidence="1">The sequence shown here is derived from an EMBL/GenBank/DDBJ whole genome shotgun (WGS) entry which is preliminary data.</text>
</comment>
<evidence type="ECO:0000313" key="1">
    <source>
        <dbReference type="EMBL" id="GAX62425.1"/>
    </source>
</evidence>